<dbReference type="InterPro" id="IPR017853">
    <property type="entry name" value="GH"/>
</dbReference>
<dbReference type="SUPFAM" id="SSF51445">
    <property type="entry name" value="(Trans)glycosidases"/>
    <property type="match status" value="1"/>
</dbReference>
<gene>
    <name evidence="1" type="ORF">GT409_00735</name>
</gene>
<dbReference type="PANTHER" id="PTHR12631:SF10">
    <property type="entry name" value="BETA-XYLOSIDASE-LIKE PROTEIN-RELATED"/>
    <property type="match status" value="1"/>
</dbReference>
<organism evidence="1 2">
    <name type="scientific">Tichowtungia aerotolerans</name>
    <dbReference type="NCBI Taxonomy" id="2697043"/>
    <lineage>
        <taxon>Bacteria</taxon>
        <taxon>Pseudomonadati</taxon>
        <taxon>Kiritimatiellota</taxon>
        <taxon>Tichowtungiia</taxon>
        <taxon>Tichowtungiales</taxon>
        <taxon>Tichowtungiaceae</taxon>
        <taxon>Tichowtungia</taxon>
    </lineage>
</organism>
<name>A0A6P1MA86_9BACT</name>
<dbReference type="AlphaFoldDB" id="A0A6P1MA86"/>
<accession>A0A6P1MA86</accession>
<dbReference type="GO" id="GO:0004553">
    <property type="term" value="F:hydrolase activity, hydrolyzing O-glycosyl compounds"/>
    <property type="evidence" value="ECO:0007669"/>
    <property type="project" value="TreeGrafter"/>
</dbReference>
<dbReference type="PANTHER" id="PTHR12631">
    <property type="entry name" value="ALPHA-L-IDURONIDASE"/>
    <property type="match status" value="1"/>
</dbReference>
<dbReference type="RefSeq" id="WP_160626069.1">
    <property type="nucleotide sequence ID" value="NZ_CP047593.1"/>
</dbReference>
<dbReference type="EMBL" id="CP047593">
    <property type="protein sequence ID" value="QHI68035.1"/>
    <property type="molecule type" value="Genomic_DNA"/>
</dbReference>
<protein>
    <submittedName>
        <fullName evidence="1">Uncharacterized protein</fullName>
    </submittedName>
</protein>
<dbReference type="InterPro" id="IPR051923">
    <property type="entry name" value="Glycosyl_Hydrolase_39"/>
</dbReference>
<proteinExistence type="predicted"/>
<keyword evidence="2" id="KW-1185">Reference proteome</keyword>
<dbReference type="Proteomes" id="UP000464954">
    <property type="component" value="Chromosome"/>
</dbReference>
<dbReference type="KEGG" id="taer:GT409_00735"/>
<evidence type="ECO:0000313" key="2">
    <source>
        <dbReference type="Proteomes" id="UP000464954"/>
    </source>
</evidence>
<reference evidence="1 2" key="1">
    <citation type="submission" date="2020-01" db="EMBL/GenBank/DDBJ databases">
        <title>Ponticoccus aerotolerans gen. nov., sp. nov., an anaerobic bacterium and proposal of Ponticoccusceae fam. nov., Ponticoccusles ord. nov. and Ponticoccuse classis nov. in the phylum Kiritimatiellaeota.</title>
        <authorList>
            <person name="Zhou L.Y."/>
            <person name="Du Z.J."/>
        </authorList>
    </citation>
    <scope>NUCLEOTIDE SEQUENCE [LARGE SCALE GENOMIC DNA]</scope>
    <source>
        <strain evidence="1 2">S-5007</strain>
    </source>
</reference>
<sequence length="835" mass="91357">MSRLARGFFLLSAVSLFFSGEVSASVLKPVLLEGVTPLPRSLGAPDLAHNTPYAAIPLSYSGADLEFRLTPEMTLYQSYAIWGAKNSHHYSFAYPLNDGLCLQGDSHVAFKFEVPGKNSLTGGTMTVTGRAQGRAGGIGDFYVAVGADLIMAGANGFWDGPTKYNEKYFKKVSPVFGEDGTFSAELPLPEKGSKVFVVLSSTSGDAGLSDSAPVIESIRMSPRFALSQGMAFSYDPAEPVWTHGEQLDITVSPAGLSGETVRWSVTNLHTSASLNGVVDGGQPFGLDLTGLEAGFYALSCSGGSMTDGFEFAVLAPQDQEAVAKSVFGTHGAANRRGRHGDMGTPDAADLDLMHRMGVRWSVFSRLWAWTQSERGGEVDPEYMDRFRLLNDNGFELICNVGSCPKWANDSRASAPPKDSYLDDWSDYNEELARTAKGVITWFQAWNEPNNPNTFWMPPPFNKEKRSLVAKNVQRAQYKGIKKGNPDAKLIGGTFAGLPADWVETWLSNPSSTRDYQDAMSGHPYCKVTREDNWEHRFPAEPDLVPRLREFRQAMDDNGAEDQPLFLTEYGWYTPSTSPVRQAAWTARQNVIVQALRDELNIQAHCIFAPDDIKNGHNLFIPPRDLKLRQTRLLPVIGSFAKTASVFCDARLIERISDYPSSKRVYFFDRPQEKVLAAWVTEQAGIGSFQSPFEGRQVALVNGMMGDESLTVLDAETPVVLSSSHEPVYYRVHKAAHPVVLPQLTAVELSDGNPGASFELSAANAGVGEMSLSFKTDVPWLSLPVDPVQITSDKIRKIEVDILEAKFPGGMQYATILVTGNDGATRAVRVVCSKSK</sequence>
<dbReference type="Gene3D" id="3.20.20.80">
    <property type="entry name" value="Glycosidases"/>
    <property type="match status" value="1"/>
</dbReference>
<evidence type="ECO:0000313" key="1">
    <source>
        <dbReference type="EMBL" id="QHI68035.1"/>
    </source>
</evidence>